<reference evidence="2" key="1">
    <citation type="journal article" date="2019" name="Int. J. Syst. Evol. Microbiol.">
        <title>The Global Catalogue of Microorganisms (GCM) 10K type strain sequencing project: providing services to taxonomists for standard genome sequencing and annotation.</title>
        <authorList>
            <consortium name="The Broad Institute Genomics Platform"/>
            <consortium name="The Broad Institute Genome Sequencing Center for Infectious Disease"/>
            <person name="Wu L."/>
            <person name="Ma J."/>
        </authorList>
    </citation>
    <scope>NUCLEOTIDE SEQUENCE [LARGE SCALE GENOMIC DNA]</scope>
    <source>
        <strain evidence="2">JCM 16083</strain>
    </source>
</reference>
<gene>
    <name evidence="1" type="ORF">GCM10009118_25400</name>
</gene>
<dbReference type="EMBL" id="BAAAFH010000022">
    <property type="protein sequence ID" value="GAA0876130.1"/>
    <property type="molecule type" value="Genomic_DNA"/>
</dbReference>
<dbReference type="Proteomes" id="UP001501126">
    <property type="component" value="Unassembled WGS sequence"/>
</dbReference>
<sequence length="325" mass="38224">MRSSIVTVIIVFFCVFNFDAQVINVSEIRGNISCRTKIILLGENHSGRERYNVLDQYIEILTQNEIDTVFIEMPYSEYFEASIGKNDYQKLKLDSFKKSNIVIIPIDIESDLLNALNVIREVYYENFLSGSEYYREHSEITYQLFKTKKLNIPFLMDYLGRIRTHITPLLLKYQSEFLTLIQSIEETYINFEVYESGNLDDSIFRDSLMALKIKRYVQENSLQKWGGFFGSMHISQPEDGMFKLVDIQNNMISFLLKEGVLYATGPNQNYSRIIYDSVRKIEQSKKFGVLNNTFLDEFKCELRKVKKGNIFFLKKNKTYWCVSKK</sequence>
<keyword evidence="2" id="KW-1185">Reference proteome</keyword>
<name>A0ABP3Y3V4_9FLAO</name>
<proteinExistence type="predicted"/>
<dbReference type="RefSeq" id="WP_343788350.1">
    <property type="nucleotide sequence ID" value="NZ_BAAAFH010000022.1"/>
</dbReference>
<evidence type="ECO:0000313" key="2">
    <source>
        <dbReference type="Proteomes" id="UP001501126"/>
    </source>
</evidence>
<evidence type="ECO:0008006" key="3">
    <source>
        <dbReference type="Google" id="ProtNLM"/>
    </source>
</evidence>
<protein>
    <recommendedName>
        <fullName evidence="3">Haem-binding uptake Tiki superfamily ChaN domain-containing protein</fullName>
    </recommendedName>
</protein>
<comment type="caution">
    <text evidence="1">The sequence shown here is derived from an EMBL/GenBank/DDBJ whole genome shotgun (WGS) entry which is preliminary data.</text>
</comment>
<evidence type="ECO:0000313" key="1">
    <source>
        <dbReference type="EMBL" id="GAA0876130.1"/>
    </source>
</evidence>
<accession>A0ABP3Y3V4</accession>
<organism evidence="1 2">
    <name type="scientific">Wandonia haliotis</name>
    <dbReference type="NCBI Taxonomy" id="574963"/>
    <lineage>
        <taxon>Bacteria</taxon>
        <taxon>Pseudomonadati</taxon>
        <taxon>Bacteroidota</taxon>
        <taxon>Flavobacteriia</taxon>
        <taxon>Flavobacteriales</taxon>
        <taxon>Crocinitomicaceae</taxon>
        <taxon>Wandonia</taxon>
    </lineage>
</organism>